<dbReference type="EMBL" id="DS995762">
    <property type="protein sequence ID" value="EGE07625.1"/>
    <property type="molecule type" value="Genomic_DNA"/>
</dbReference>
<dbReference type="HOGENOM" id="CLU_1807596_0_0_1"/>
<keyword evidence="3" id="KW-1185">Reference proteome</keyword>
<dbReference type="AlphaFoldDB" id="F2Q0C5"/>
<organism evidence="2 3">
    <name type="scientific">Trichophyton equinum (strain ATCC MYA-4606 / CBS 127.97)</name>
    <name type="common">Horse ringworm fungus</name>
    <dbReference type="NCBI Taxonomy" id="559882"/>
    <lineage>
        <taxon>Eukaryota</taxon>
        <taxon>Fungi</taxon>
        <taxon>Dikarya</taxon>
        <taxon>Ascomycota</taxon>
        <taxon>Pezizomycotina</taxon>
        <taxon>Eurotiomycetes</taxon>
        <taxon>Eurotiomycetidae</taxon>
        <taxon>Onygenales</taxon>
        <taxon>Arthrodermataceae</taxon>
        <taxon>Trichophyton</taxon>
    </lineage>
</organism>
<evidence type="ECO:0000313" key="3">
    <source>
        <dbReference type="Proteomes" id="UP000009169"/>
    </source>
</evidence>
<dbReference type="VEuPathDB" id="FungiDB:TEQG_06540"/>
<gene>
    <name evidence="2" type="ORF">TEQG_06540</name>
</gene>
<dbReference type="OrthoDB" id="9995526at2759"/>
<protein>
    <submittedName>
        <fullName evidence="2">Pseudouridine synthase</fullName>
    </submittedName>
</protein>
<accession>F2Q0C5</accession>
<proteinExistence type="predicted"/>
<evidence type="ECO:0000313" key="2">
    <source>
        <dbReference type="EMBL" id="EGE07625.1"/>
    </source>
</evidence>
<sequence length="143" mass="16745">MSFRHLNLKLKFAMSDAARTMDGVFAVHKPADITSAQVLRDLQRQFNRSDFFKPWLAAERQRLQEEPSWKEPSPRKEVKMDRCQARSWWNSRSNCHRDMEAGESVWAPKLQRFLDEWKNKGTEQGEPPEDKPVAADAKQEAED</sequence>
<evidence type="ECO:0000256" key="1">
    <source>
        <dbReference type="SAM" id="MobiDB-lite"/>
    </source>
</evidence>
<reference evidence="3" key="1">
    <citation type="journal article" date="2012" name="MBio">
        <title>Comparative genome analysis of Trichophyton rubrum and related dermatophytes reveals candidate genes involved in infection.</title>
        <authorList>
            <person name="Martinez D.A."/>
            <person name="Oliver B.G."/>
            <person name="Graeser Y."/>
            <person name="Goldberg J.M."/>
            <person name="Li W."/>
            <person name="Martinez-Rossi N.M."/>
            <person name="Monod M."/>
            <person name="Shelest E."/>
            <person name="Barton R.C."/>
            <person name="Birch E."/>
            <person name="Brakhage A.A."/>
            <person name="Chen Z."/>
            <person name="Gurr S.J."/>
            <person name="Heiman D."/>
            <person name="Heitman J."/>
            <person name="Kosti I."/>
            <person name="Rossi A."/>
            <person name="Saif S."/>
            <person name="Samalova M."/>
            <person name="Saunders C.W."/>
            <person name="Shea T."/>
            <person name="Summerbell R.C."/>
            <person name="Xu J."/>
            <person name="Young S."/>
            <person name="Zeng Q."/>
            <person name="Birren B.W."/>
            <person name="Cuomo C.A."/>
            <person name="White T.C."/>
        </authorList>
    </citation>
    <scope>NUCLEOTIDE SEQUENCE [LARGE SCALE GENOMIC DNA]</scope>
    <source>
        <strain evidence="3">ATCC MYA-4606 / CBS 127.97</strain>
    </source>
</reference>
<dbReference type="Proteomes" id="UP000009169">
    <property type="component" value="Unassembled WGS sequence"/>
</dbReference>
<name>F2Q0C5_TRIEC</name>
<feature type="region of interest" description="Disordered" evidence="1">
    <location>
        <begin position="116"/>
        <end position="143"/>
    </location>
</feature>